<dbReference type="Proteomes" id="UP001597260">
    <property type="component" value="Unassembled WGS sequence"/>
</dbReference>
<protein>
    <submittedName>
        <fullName evidence="2">ABC transporter permease</fullName>
    </submittedName>
</protein>
<keyword evidence="1" id="KW-0472">Membrane</keyword>
<name>A0ABW3Y8X4_9ACTN</name>
<keyword evidence="3" id="KW-1185">Reference proteome</keyword>
<feature type="transmembrane region" description="Helical" evidence="1">
    <location>
        <begin position="250"/>
        <end position="270"/>
    </location>
</feature>
<gene>
    <name evidence="2" type="ORF">ACFQ4H_00465</name>
</gene>
<proteinExistence type="predicted"/>
<keyword evidence="1" id="KW-1133">Transmembrane helix</keyword>
<dbReference type="PANTHER" id="PTHR37305:SF1">
    <property type="entry name" value="MEMBRANE PROTEIN"/>
    <property type="match status" value="1"/>
</dbReference>
<reference evidence="3" key="1">
    <citation type="journal article" date="2019" name="Int. J. Syst. Evol. Microbiol.">
        <title>The Global Catalogue of Microorganisms (GCM) 10K type strain sequencing project: providing services to taxonomists for standard genome sequencing and annotation.</title>
        <authorList>
            <consortium name="The Broad Institute Genomics Platform"/>
            <consortium name="The Broad Institute Genome Sequencing Center for Infectious Disease"/>
            <person name="Wu L."/>
            <person name="Ma J."/>
        </authorList>
    </citation>
    <scope>NUCLEOTIDE SEQUENCE [LARGE SCALE GENOMIC DNA]</scope>
    <source>
        <strain evidence="3">JCM 31037</strain>
    </source>
</reference>
<dbReference type="RefSeq" id="WP_377565510.1">
    <property type="nucleotide sequence ID" value="NZ_JBHTMP010000001.1"/>
</dbReference>
<organism evidence="2 3">
    <name type="scientific">Micromonospora sonneratiae</name>
    <dbReference type="NCBI Taxonomy" id="1184706"/>
    <lineage>
        <taxon>Bacteria</taxon>
        <taxon>Bacillati</taxon>
        <taxon>Actinomycetota</taxon>
        <taxon>Actinomycetes</taxon>
        <taxon>Micromonosporales</taxon>
        <taxon>Micromonosporaceae</taxon>
        <taxon>Micromonospora</taxon>
    </lineage>
</organism>
<feature type="transmembrane region" description="Helical" evidence="1">
    <location>
        <begin position="20"/>
        <end position="42"/>
    </location>
</feature>
<evidence type="ECO:0000256" key="1">
    <source>
        <dbReference type="SAM" id="Phobius"/>
    </source>
</evidence>
<comment type="caution">
    <text evidence="2">The sequence shown here is derived from an EMBL/GenBank/DDBJ whole genome shotgun (WGS) entry which is preliminary data.</text>
</comment>
<accession>A0ABW3Y8X4</accession>
<dbReference type="EMBL" id="JBHTMP010000001">
    <property type="protein sequence ID" value="MFD1319553.1"/>
    <property type="molecule type" value="Genomic_DNA"/>
</dbReference>
<dbReference type="PANTHER" id="PTHR37305">
    <property type="entry name" value="INTEGRAL MEMBRANE PROTEIN-RELATED"/>
    <property type="match status" value="1"/>
</dbReference>
<feature type="transmembrane region" description="Helical" evidence="1">
    <location>
        <begin position="194"/>
        <end position="214"/>
    </location>
</feature>
<keyword evidence="1" id="KW-0812">Transmembrane</keyword>
<feature type="transmembrane region" description="Helical" evidence="1">
    <location>
        <begin position="158"/>
        <end position="182"/>
    </location>
</feature>
<feature type="transmembrane region" description="Helical" evidence="1">
    <location>
        <begin position="117"/>
        <end position="138"/>
    </location>
</feature>
<sequence>MVLRVLRAELFALRRRPAVWVLSAVWAVQIVCFAYLVSYLVWRNLHTEMSPSDAAAMHADLMPASVDHTILGSLPVWGGPVMLILGALVAAGDYRWGTFRTVLSRVAARTPFLAGRFLALAVVMLLMSVLTLLVSALSSLAVALVEGASAAWPGVDRLLVSLAAIWLITMAWASVGFALGLVTRNLAASIGVGLVWTLAVESIVNGLGGILPFLEPIRAVALSTSTGSVAAALGASSSGFGVASVTTGPVAATVLGAYVVAGFLITAFVFRSRDLT</sequence>
<feature type="transmembrane region" description="Helical" evidence="1">
    <location>
        <begin position="77"/>
        <end position="96"/>
    </location>
</feature>
<evidence type="ECO:0000313" key="3">
    <source>
        <dbReference type="Proteomes" id="UP001597260"/>
    </source>
</evidence>
<evidence type="ECO:0000313" key="2">
    <source>
        <dbReference type="EMBL" id="MFD1319553.1"/>
    </source>
</evidence>